<name>A0A6A6PLS9_9PEZI</name>
<evidence type="ECO:0000259" key="1">
    <source>
        <dbReference type="PROSITE" id="PS51502"/>
    </source>
</evidence>
<dbReference type="OrthoDB" id="1601230at2759"/>
<dbReference type="InterPro" id="IPR011008">
    <property type="entry name" value="Dimeric_a/b-barrel"/>
</dbReference>
<organism evidence="2 3">
    <name type="scientific">Neohortaea acidophila</name>
    <dbReference type="NCBI Taxonomy" id="245834"/>
    <lineage>
        <taxon>Eukaryota</taxon>
        <taxon>Fungi</taxon>
        <taxon>Dikarya</taxon>
        <taxon>Ascomycota</taxon>
        <taxon>Pezizomycotina</taxon>
        <taxon>Dothideomycetes</taxon>
        <taxon>Dothideomycetidae</taxon>
        <taxon>Mycosphaerellales</taxon>
        <taxon>Teratosphaeriaceae</taxon>
        <taxon>Neohortaea</taxon>
    </lineage>
</organism>
<dbReference type="SMART" id="SM00886">
    <property type="entry name" value="Dabb"/>
    <property type="match status" value="1"/>
</dbReference>
<dbReference type="Proteomes" id="UP000799767">
    <property type="component" value="Unassembled WGS sequence"/>
</dbReference>
<reference evidence="2" key="1">
    <citation type="journal article" date="2020" name="Stud. Mycol.">
        <title>101 Dothideomycetes genomes: a test case for predicting lifestyles and emergence of pathogens.</title>
        <authorList>
            <person name="Haridas S."/>
            <person name="Albert R."/>
            <person name="Binder M."/>
            <person name="Bloem J."/>
            <person name="Labutti K."/>
            <person name="Salamov A."/>
            <person name="Andreopoulos B."/>
            <person name="Baker S."/>
            <person name="Barry K."/>
            <person name="Bills G."/>
            <person name="Bluhm B."/>
            <person name="Cannon C."/>
            <person name="Castanera R."/>
            <person name="Culley D."/>
            <person name="Daum C."/>
            <person name="Ezra D."/>
            <person name="Gonzalez J."/>
            <person name="Henrissat B."/>
            <person name="Kuo A."/>
            <person name="Liang C."/>
            <person name="Lipzen A."/>
            <person name="Lutzoni F."/>
            <person name="Magnuson J."/>
            <person name="Mondo S."/>
            <person name="Nolan M."/>
            <person name="Ohm R."/>
            <person name="Pangilinan J."/>
            <person name="Park H.-J."/>
            <person name="Ramirez L."/>
            <person name="Alfaro M."/>
            <person name="Sun H."/>
            <person name="Tritt A."/>
            <person name="Yoshinaga Y."/>
            <person name="Zwiers L.-H."/>
            <person name="Turgeon B."/>
            <person name="Goodwin S."/>
            <person name="Spatafora J."/>
            <person name="Crous P."/>
            <person name="Grigoriev I."/>
        </authorList>
    </citation>
    <scope>NUCLEOTIDE SEQUENCE</scope>
    <source>
        <strain evidence="2">CBS 113389</strain>
    </source>
</reference>
<dbReference type="GeneID" id="54475074"/>
<sequence length="149" mass="16315">MKPLSPWNDFQPRIVPFVDYQEDLDIVSPARTPHKDAEMSVTHIVLIHAAPDADQVKLAEVFTATEALKDTSVKDGKGYVRSVTAGVQNSKSGRGGGITHAIVIEFDSAADRDYFATDPAHDEVTRMMLKIMPSDIATVQVIDFTPGVY</sequence>
<dbReference type="Pfam" id="PF07876">
    <property type="entry name" value="Dabb"/>
    <property type="match status" value="1"/>
</dbReference>
<protein>
    <submittedName>
        <fullName evidence="2">Stress responsive A/B barrel domain-containing protein</fullName>
    </submittedName>
</protein>
<keyword evidence="3" id="KW-1185">Reference proteome</keyword>
<dbReference type="EMBL" id="MU001638">
    <property type="protein sequence ID" value="KAF2480989.1"/>
    <property type="molecule type" value="Genomic_DNA"/>
</dbReference>
<dbReference type="PROSITE" id="PS51502">
    <property type="entry name" value="S_R_A_B_BARREL"/>
    <property type="match status" value="1"/>
</dbReference>
<accession>A0A6A6PLS9</accession>
<evidence type="ECO:0000313" key="2">
    <source>
        <dbReference type="EMBL" id="KAF2480989.1"/>
    </source>
</evidence>
<evidence type="ECO:0000313" key="3">
    <source>
        <dbReference type="Proteomes" id="UP000799767"/>
    </source>
</evidence>
<dbReference type="Gene3D" id="3.30.70.100">
    <property type="match status" value="1"/>
</dbReference>
<gene>
    <name evidence="2" type="ORF">BDY17DRAFT_300527</name>
</gene>
<dbReference type="AlphaFoldDB" id="A0A6A6PLS9"/>
<feature type="domain" description="Stress-response A/B barrel" evidence="1">
    <location>
        <begin position="41"/>
        <end position="144"/>
    </location>
</feature>
<dbReference type="SUPFAM" id="SSF54909">
    <property type="entry name" value="Dimeric alpha+beta barrel"/>
    <property type="match status" value="1"/>
</dbReference>
<dbReference type="RefSeq" id="XP_033587559.1">
    <property type="nucleotide sequence ID" value="XM_033734072.1"/>
</dbReference>
<dbReference type="InterPro" id="IPR013097">
    <property type="entry name" value="Dabb"/>
</dbReference>
<proteinExistence type="predicted"/>